<accession>A0A9D4ZCD8</accession>
<keyword evidence="1" id="KW-0732">Signal</keyword>
<evidence type="ECO:0000256" key="1">
    <source>
        <dbReference type="SAM" id="SignalP"/>
    </source>
</evidence>
<dbReference type="EMBL" id="JABFUD020000014">
    <property type="protein sequence ID" value="KAI5070328.1"/>
    <property type="molecule type" value="Genomic_DNA"/>
</dbReference>
<protein>
    <recommendedName>
        <fullName evidence="4">Secreted protein</fullName>
    </recommendedName>
</protein>
<evidence type="ECO:0000313" key="2">
    <source>
        <dbReference type="EMBL" id="KAI5070328.1"/>
    </source>
</evidence>
<dbReference type="AlphaFoldDB" id="A0A9D4ZCD8"/>
<name>A0A9D4ZCD8_ADICA</name>
<sequence>MWPSSSSIIKLLAIAFLVSLPPSVSSSPCRTVVIIYRTQLLQLLLLRTGAPIACLVSSTSYQETMDETLVDTSLPPFIATEDNGSIHGCTSSSKEYLRCTQRAYFTSLMQG</sequence>
<feature type="chain" id="PRO_5038979373" description="Secreted protein" evidence="1">
    <location>
        <begin position="27"/>
        <end position="111"/>
    </location>
</feature>
<keyword evidence="3" id="KW-1185">Reference proteome</keyword>
<comment type="caution">
    <text evidence="2">The sequence shown here is derived from an EMBL/GenBank/DDBJ whole genome shotgun (WGS) entry which is preliminary data.</text>
</comment>
<feature type="signal peptide" evidence="1">
    <location>
        <begin position="1"/>
        <end position="26"/>
    </location>
</feature>
<reference evidence="2" key="1">
    <citation type="submission" date="2021-01" db="EMBL/GenBank/DDBJ databases">
        <title>Adiantum capillus-veneris genome.</title>
        <authorList>
            <person name="Fang Y."/>
            <person name="Liao Q."/>
        </authorList>
    </citation>
    <scope>NUCLEOTIDE SEQUENCE</scope>
    <source>
        <strain evidence="2">H3</strain>
        <tissue evidence="2">Leaf</tissue>
    </source>
</reference>
<gene>
    <name evidence="2" type="ORF">GOP47_0014671</name>
</gene>
<evidence type="ECO:0008006" key="4">
    <source>
        <dbReference type="Google" id="ProtNLM"/>
    </source>
</evidence>
<dbReference type="Proteomes" id="UP000886520">
    <property type="component" value="Chromosome 14"/>
</dbReference>
<proteinExistence type="predicted"/>
<evidence type="ECO:0000313" key="3">
    <source>
        <dbReference type="Proteomes" id="UP000886520"/>
    </source>
</evidence>
<organism evidence="2 3">
    <name type="scientific">Adiantum capillus-veneris</name>
    <name type="common">Maidenhair fern</name>
    <dbReference type="NCBI Taxonomy" id="13818"/>
    <lineage>
        <taxon>Eukaryota</taxon>
        <taxon>Viridiplantae</taxon>
        <taxon>Streptophyta</taxon>
        <taxon>Embryophyta</taxon>
        <taxon>Tracheophyta</taxon>
        <taxon>Polypodiopsida</taxon>
        <taxon>Polypodiidae</taxon>
        <taxon>Polypodiales</taxon>
        <taxon>Pteridineae</taxon>
        <taxon>Pteridaceae</taxon>
        <taxon>Vittarioideae</taxon>
        <taxon>Adiantum</taxon>
    </lineage>
</organism>